<evidence type="ECO:0000256" key="4">
    <source>
        <dbReference type="ARBA" id="ARBA00022989"/>
    </source>
</evidence>
<keyword evidence="5 6" id="KW-0472">Membrane</keyword>
<dbReference type="PANTHER" id="PTHR42865:SF2">
    <property type="entry name" value="PROTON:GLUTAMATE SYMPORTER DAACS FAMILY"/>
    <property type="match status" value="1"/>
</dbReference>
<dbReference type="Gene3D" id="1.10.3860.10">
    <property type="entry name" value="Sodium:dicarboxylate symporter"/>
    <property type="match status" value="1"/>
</dbReference>
<evidence type="ECO:0000256" key="3">
    <source>
        <dbReference type="ARBA" id="ARBA00022692"/>
    </source>
</evidence>
<comment type="subcellular location">
    <subcellularLocation>
        <location evidence="1">Membrane</location>
        <topology evidence="1">Multi-pass membrane protein</topology>
    </subcellularLocation>
</comment>
<sequence>MLKNTKFLKNSANLILVAMVLGIIAGGVMGEDAAVFAPLGKVFMKLIKMLVIPLVTVSIISGAASLGNTKSAGKIGIATFGYYMGTTMFAVALGLLLGNIFKPGLGLDMSTIQSMFSDEYIDKGGTPGFWETILGIIPVNPFKALLDGNILQILFFSLFLGFGISTLEKEKKDTLLNMFNYIIEALIWMVEKVIIIAPIGVFGLMADAVGTFGYETLYLVLKLLGVYILALSIHTFGFYPFMVKMFSKLSPFKFLKKIRKAQMVALSTASSMGTLPVTLDVCEEDFEVSNSTASFVLPLGATINMDGNAIYYALVAMFFSQMFGIDLGITEYVAIILTATIGSIGQAGVPGPSLLVVAVLLSANIPVVGLPLLFGVDRIFDMLRTAVNITGDASCAVIVDQIFKVDEINNDMSENIA</sequence>
<dbReference type="PRINTS" id="PR00173">
    <property type="entry name" value="EDTRNSPORT"/>
</dbReference>
<dbReference type="Pfam" id="PF00375">
    <property type="entry name" value="SDF"/>
    <property type="match status" value="1"/>
</dbReference>
<accession>R1AS17</accession>
<feature type="transmembrane region" description="Helical" evidence="6">
    <location>
        <begin position="150"/>
        <end position="167"/>
    </location>
</feature>
<name>R1AS17_9FIRM</name>
<protein>
    <submittedName>
        <fullName evidence="7">Proton/glutamate symport protein / Sodium/glutamate symport protein</fullName>
    </submittedName>
</protein>
<feature type="transmembrane region" description="Helical" evidence="6">
    <location>
        <begin position="179"/>
        <end position="205"/>
    </location>
</feature>
<dbReference type="STRING" id="1304284.L21TH_2043"/>
<evidence type="ECO:0000256" key="6">
    <source>
        <dbReference type="SAM" id="Phobius"/>
    </source>
</evidence>
<dbReference type="GO" id="GO:0015293">
    <property type="term" value="F:symporter activity"/>
    <property type="evidence" value="ECO:0007669"/>
    <property type="project" value="InterPro"/>
</dbReference>
<feature type="transmembrane region" description="Helical" evidence="6">
    <location>
        <begin position="355"/>
        <end position="374"/>
    </location>
</feature>
<feature type="transmembrane region" description="Helical" evidence="6">
    <location>
        <begin position="332"/>
        <end position="349"/>
    </location>
</feature>
<keyword evidence="2" id="KW-0813">Transport</keyword>
<feature type="transmembrane region" description="Helical" evidence="6">
    <location>
        <begin position="217"/>
        <end position="241"/>
    </location>
</feature>
<dbReference type="InterPro" id="IPR001991">
    <property type="entry name" value="Na-dicarboxylate_symporter"/>
</dbReference>
<dbReference type="AlphaFoldDB" id="R1AS17"/>
<reference evidence="7 8" key="1">
    <citation type="journal article" date="2015" name="Geomicrobiol. J.">
        <title>Caldisalinibacter kiritimatiensis gen. nov., sp. nov., a moderately thermohalophilic thiosulfate-reducing bacterium from a hypersaline microbial mat.</title>
        <authorList>
            <person name="Ben Hania W."/>
            <person name="Joseph M."/>
            <person name="Fiebig A."/>
            <person name="Bunk B."/>
            <person name="Klenk H.-P."/>
            <person name="Fardeau M.-L."/>
            <person name="Spring S."/>
        </authorList>
    </citation>
    <scope>NUCLEOTIDE SEQUENCE [LARGE SCALE GENOMIC DNA]</scope>
    <source>
        <strain evidence="7 8">L21-TH-D2</strain>
    </source>
</reference>
<keyword evidence="3 6" id="KW-0812">Transmembrane</keyword>
<evidence type="ECO:0000313" key="7">
    <source>
        <dbReference type="EMBL" id="EOC99932.1"/>
    </source>
</evidence>
<dbReference type="GO" id="GO:0005886">
    <property type="term" value="C:plasma membrane"/>
    <property type="evidence" value="ECO:0007669"/>
    <property type="project" value="TreeGrafter"/>
</dbReference>
<keyword evidence="4 6" id="KW-1133">Transmembrane helix</keyword>
<dbReference type="PANTHER" id="PTHR42865">
    <property type="entry name" value="PROTON/GLUTAMATE-ASPARTATE SYMPORTER"/>
    <property type="match status" value="1"/>
</dbReference>
<dbReference type="Proteomes" id="UP000013378">
    <property type="component" value="Unassembled WGS sequence"/>
</dbReference>
<evidence type="ECO:0000256" key="5">
    <source>
        <dbReference type="ARBA" id="ARBA00023136"/>
    </source>
</evidence>
<keyword evidence="8" id="KW-1185">Reference proteome</keyword>
<evidence type="ECO:0000256" key="2">
    <source>
        <dbReference type="ARBA" id="ARBA00022448"/>
    </source>
</evidence>
<dbReference type="SUPFAM" id="SSF118215">
    <property type="entry name" value="Proton glutamate symport protein"/>
    <property type="match status" value="1"/>
</dbReference>
<proteinExistence type="predicted"/>
<dbReference type="GO" id="GO:0006835">
    <property type="term" value="P:dicarboxylic acid transport"/>
    <property type="evidence" value="ECO:0007669"/>
    <property type="project" value="TreeGrafter"/>
</dbReference>
<feature type="transmembrane region" description="Helical" evidence="6">
    <location>
        <begin position="80"/>
        <end position="101"/>
    </location>
</feature>
<dbReference type="EMBL" id="ARZA01000226">
    <property type="protein sequence ID" value="EOC99932.1"/>
    <property type="molecule type" value="Genomic_DNA"/>
</dbReference>
<dbReference type="InterPro" id="IPR036458">
    <property type="entry name" value="Na:dicarbo_symporter_sf"/>
</dbReference>
<dbReference type="RefSeq" id="WP_006315446.1">
    <property type="nucleotide sequence ID" value="NZ_ARZA01000226.1"/>
</dbReference>
<dbReference type="eggNOG" id="COG1301">
    <property type="taxonomic scope" value="Bacteria"/>
</dbReference>
<comment type="caution">
    <text evidence="7">The sequence shown here is derived from an EMBL/GenBank/DDBJ whole genome shotgun (WGS) entry which is preliminary data.</text>
</comment>
<gene>
    <name evidence="7" type="ORF">L21TH_2043</name>
</gene>
<dbReference type="PATRIC" id="fig|1304284.3.peg.2008"/>
<evidence type="ECO:0000256" key="1">
    <source>
        <dbReference type="ARBA" id="ARBA00004141"/>
    </source>
</evidence>
<evidence type="ECO:0000313" key="8">
    <source>
        <dbReference type="Proteomes" id="UP000013378"/>
    </source>
</evidence>
<organism evidence="7 8">
    <name type="scientific">Caldisalinibacter kiritimatiensis</name>
    <dbReference type="NCBI Taxonomy" id="1304284"/>
    <lineage>
        <taxon>Bacteria</taxon>
        <taxon>Bacillati</taxon>
        <taxon>Bacillota</taxon>
        <taxon>Tissierellia</taxon>
        <taxon>Tissierellales</taxon>
        <taxon>Thermohalobacteraceae</taxon>
        <taxon>Caldisalinibacter</taxon>
    </lineage>
</organism>
<feature type="transmembrane region" description="Helical" evidence="6">
    <location>
        <begin position="46"/>
        <end position="68"/>
    </location>
</feature>